<dbReference type="InterPro" id="IPR001872">
    <property type="entry name" value="Peptidase_A8"/>
</dbReference>
<dbReference type="AlphaFoldDB" id="A0A2P2BX32"/>
<accession>A0A2P2BX32</accession>
<sequence length="173" mass="17987">MRPATSVATELAAARRRRWLVGLAAGLTGMCLAVKAIADQTLGAHPVDLGPMDLRLAFNPGVAFSFGDRLPSAVIVALTGAITLGVLVFAWSNARTLTSLSVVGFAAVLAGALSNLLDRATDGVVTDYFHTGWYPTFNLPDVLITIGVGLILISALRHGNDGNAEEARQSAAC</sequence>
<name>A0A2P2BX32_9ZZZZ</name>
<dbReference type="PROSITE" id="PS00855">
    <property type="entry name" value="SPASE_II"/>
    <property type="match status" value="1"/>
</dbReference>
<protein>
    <submittedName>
        <fullName evidence="8">Putative signal peptidase</fullName>
    </submittedName>
</protein>
<keyword evidence="3 7" id="KW-0812">Transmembrane</keyword>
<evidence type="ECO:0000256" key="5">
    <source>
        <dbReference type="ARBA" id="ARBA00022989"/>
    </source>
</evidence>
<evidence type="ECO:0000256" key="1">
    <source>
        <dbReference type="ARBA" id="ARBA00022475"/>
    </source>
</evidence>
<evidence type="ECO:0000256" key="4">
    <source>
        <dbReference type="ARBA" id="ARBA00022801"/>
    </source>
</evidence>
<proteinExistence type="inferred from homology"/>
<keyword evidence="5 7" id="KW-1133">Transmembrane helix</keyword>
<feature type="transmembrane region" description="Helical" evidence="7">
    <location>
        <begin position="70"/>
        <end position="90"/>
    </location>
</feature>
<dbReference type="PRINTS" id="PR00781">
    <property type="entry name" value="LIPOSIGPTASE"/>
</dbReference>
<dbReference type="EMBL" id="CZKA01000007">
    <property type="protein sequence ID" value="CUR54296.1"/>
    <property type="molecule type" value="Genomic_DNA"/>
</dbReference>
<keyword evidence="6 7" id="KW-0472">Membrane</keyword>
<keyword evidence="4" id="KW-0378">Hydrolase</keyword>
<evidence type="ECO:0000256" key="7">
    <source>
        <dbReference type="SAM" id="Phobius"/>
    </source>
</evidence>
<dbReference type="GO" id="GO:0004190">
    <property type="term" value="F:aspartic-type endopeptidase activity"/>
    <property type="evidence" value="ECO:0007669"/>
    <property type="project" value="InterPro"/>
</dbReference>
<dbReference type="GO" id="GO:0016020">
    <property type="term" value="C:membrane"/>
    <property type="evidence" value="ECO:0007669"/>
    <property type="project" value="InterPro"/>
</dbReference>
<dbReference type="Pfam" id="PF01252">
    <property type="entry name" value="Peptidase_A8"/>
    <property type="match status" value="1"/>
</dbReference>
<feature type="transmembrane region" description="Helical" evidence="7">
    <location>
        <begin position="20"/>
        <end position="38"/>
    </location>
</feature>
<dbReference type="PANTHER" id="PTHR33695:SF1">
    <property type="entry name" value="LIPOPROTEIN SIGNAL PEPTIDASE"/>
    <property type="match status" value="1"/>
</dbReference>
<dbReference type="HAMAP" id="MF_00161">
    <property type="entry name" value="LspA"/>
    <property type="match status" value="1"/>
</dbReference>
<feature type="transmembrane region" description="Helical" evidence="7">
    <location>
        <begin position="137"/>
        <end position="156"/>
    </location>
</feature>
<evidence type="ECO:0000256" key="3">
    <source>
        <dbReference type="ARBA" id="ARBA00022692"/>
    </source>
</evidence>
<gene>
    <name evidence="8" type="ORF">NOCA2150038</name>
</gene>
<reference evidence="8" key="1">
    <citation type="submission" date="2015-08" db="EMBL/GenBank/DDBJ databases">
        <authorList>
            <person name="Babu N.S."/>
            <person name="Beckwith C.J."/>
            <person name="Beseler K.G."/>
            <person name="Brison A."/>
            <person name="Carone J.V."/>
            <person name="Caskin T.P."/>
            <person name="Diamond M."/>
            <person name="Durham M.E."/>
            <person name="Foxe J.M."/>
            <person name="Go M."/>
            <person name="Henderson B.A."/>
            <person name="Jones I.B."/>
            <person name="McGettigan J.A."/>
            <person name="Micheletti S.J."/>
            <person name="Nasrallah M.E."/>
            <person name="Ortiz D."/>
            <person name="Piller C.R."/>
            <person name="Privatt S.R."/>
            <person name="Schneider S.L."/>
            <person name="Sharp S."/>
            <person name="Smith T.C."/>
            <person name="Stanton J.D."/>
            <person name="Ullery H.E."/>
            <person name="Wilson R.J."/>
            <person name="Serrano M.G."/>
            <person name="Buck G."/>
            <person name="Lee V."/>
            <person name="Wang Y."/>
            <person name="Carvalho R."/>
            <person name="Voegtly L."/>
            <person name="Shi R."/>
            <person name="Duckworth R."/>
            <person name="Johnson A."/>
            <person name="Loviza R."/>
            <person name="Walstead R."/>
            <person name="Shah Z."/>
            <person name="Kiflezghi M."/>
            <person name="Wade K."/>
            <person name="Ball S.L."/>
            <person name="Bradley K.W."/>
            <person name="Asai D.J."/>
            <person name="Bowman C.A."/>
            <person name="Russell D.A."/>
            <person name="Pope W.H."/>
            <person name="Jacobs-Sera D."/>
            <person name="Hendrix R.W."/>
            <person name="Hatfull G.F."/>
        </authorList>
    </citation>
    <scope>NUCLEOTIDE SEQUENCE</scope>
</reference>
<organism evidence="8">
    <name type="scientific">metagenome</name>
    <dbReference type="NCBI Taxonomy" id="256318"/>
    <lineage>
        <taxon>unclassified sequences</taxon>
        <taxon>metagenomes</taxon>
    </lineage>
</organism>
<dbReference type="NCBIfam" id="TIGR00077">
    <property type="entry name" value="lspA"/>
    <property type="match status" value="1"/>
</dbReference>
<feature type="transmembrane region" description="Helical" evidence="7">
    <location>
        <begin position="97"/>
        <end position="117"/>
    </location>
</feature>
<dbReference type="PANTHER" id="PTHR33695">
    <property type="entry name" value="LIPOPROTEIN SIGNAL PEPTIDASE"/>
    <property type="match status" value="1"/>
</dbReference>
<keyword evidence="2" id="KW-0645">Protease</keyword>
<evidence type="ECO:0000313" key="8">
    <source>
        <dbReference type="EMBL" id="CUR54296.1"/>
    </source>
</evidence>
<dbReference type="GO" id="GO:0006508">
    <property type="term" value="P:proteolysis"/>
    <property type="evidence" value="ECO:0007669"/>
    <property type="project" value="UniProtKB-KW"/>
</dbReference>
<evidence type="ECO:0000256" key="2">
    <source>
        <dbReference type="ARBA" id="ARBA00022670"/>
    </source>
</evidence>
<evidence type="ECO:0000256" key="6">
    <source>
        <dbReference type="ARBA" id="ARBA00023136"/>
    </source>
</evidence>
<keyword evidence="1" id="KW-1003">Cell membrane</keyword>